<accession>A0ABR3G5D4</accession>
<keyword evidence="4" id="KW-1185">Reference proteome</keyword>
<proteinExistence type="predicted"/>
<dbReference type="Proteomes" id="UP001447188">
    <property type="component" value="Unassembled WGS sequence"/>
</dbReference>
<protein>
    <submittedName>
        <fullName evidence="3">Uncharacterized protein</fullName>
    </submittedName>
</protein>
<keyword evidence="2" id="KW-0812">Transmembrane</keyword>
<feature type="transmembrane region" description="Helical" evidence="2">
    <location>
        <begin position="249"/>
        <end position="270"/>
    </location>
</feature>
<dbReference type="PANTHER" id="PTHR34414">
    <property type="entry name" value="HET DOMAIN-CONTAINING PROTEIN-RELATED"/>
    <property type="match status" value="1"/>
</dbReference>
<evidence type="ECO:0000256" key="2">
    <source>
        <dbReference type="SAM" id="Phobius"/>
    </source>
</evidence>
<gene>
    <name evidence="3" type="ORF">Q9L58_009971</name>
</gene>
<feature type="transmembrane region" description="Helical" evidence="2">
    <location>
        <begin position="282"/>
        <end position="309"/>
    </location>
</feature>
<name>A0ABR3G5D4_9PEZI</name>
<keyword evidence="2" id="KW-1133">Transmembrane helix</keyword>
<sequence>MFPPTPRTPPFTLQDARNLAPPGPIDSQPLRATLTPSPSFSSKTKPGLVDSNPGWLVPGGAVIKYKSGIAEYLNKELGVEKINCIYQHLWWAGRRGNIRALHRQIMIHRNICITECPTLHLVWYDSTIYIKPMPEYLLDWEFFNKYICPDDELFQSACGFLTSYAKLIRHKSDLTLAISTGLLPARIDWDAWCSFVPSIQKIPHRDINKRYIYGELRLRRLNQIYNFCKCKLAYHSPYTQYDHYFRQNFAWLLLLFAYLTIVLTGMQVVLATPNATGLFKDASYWFGVGSIIIVLVGAIMLGVLFLSLFTYNLIITLFYQPKAEQLEEPAAHGDQYHDH</sequence>
<dbReference type="InterPro" id="IPR046536">
    <property type="entry name" value="DUF6601"/>
</dbReference>
<keyword evidence="2" id="KW-0472">Membrane</keyword>
<evidence type="ECO:0000313" key="4">
    <source>
        <dbReference type="Proteomes" id="UP001447188"/>
    </source>
</evidence>
<feature type="region of interest" description="Disordered" evidence="1">
    <location>
        <begin position="1"/>
        <end position="47"/>
    </location>
</feature>
<dbReference type="Pfam" id="PF20246">
    <property type="entry name" value="DUF6601"/>
    <property type="match status" value="1"/>
</dbReference>
<evidence type="ECO:0000256" key="1">
    <source>
        <dbReference type="SAM" id="MobiDB-lite"/>
    </source>
</evidence>
<dbReference type="EMBL" id="JBBBZM010000288">
    <property type="protein sequence ID" value="KAL0631161.1"/>
    <property type="molecule type" value="Genomic_DNA"/>
</dbReference>
<evidence type="ECO:0000313" key="3">
    <source>
        <dbReference type="EMBL" id="KAL0631161.1"/>
    </source>
</evidence>
<feature type="compositionally biased region" description="Low complexity" evidence="1">
    <location>
        <begin position="35"/>
        <end position="46"/>
    </location>
</feature>
<comment type="caution">
    <text evidence="3">The sequence shown here is derived from an EMBL/GenBank/DDBJ whole genome shotgun (WGS) entry which is preliminary data.</text>
</comment>
<dbReference type="PANTHER" id="PTHR34414:SF1">
    <property type="entry name" value="SUBTILISIN-LIKE SERINE PROTEASE"/>
    <property type="match status" value="1"/>
</dbReference>
<reference evidence="3 4" key="1">
    <citation type="submission" date="2024-02" db="EMBL/GenBank/DDBJ databases">
        <title>Discinaceae phylogenomics.</title>
        <authorList>
            <person name="Dirks A.C."/>
            <person name="James T.Y."/>
        </authorList>
    </citation>
    <scope>NUCLEOTIDE SEQUENCE [LARGE SCALE GENOMIC DNA]</scope>
    <source>
        <strain evidence="3 4">ACD0624</strain>
    </source>
</reference>
<organism evidence="3 4">
    <name type="scientific">Discina gigas</name>
    <dbReference type="NCBI Taxonomy" id="1032678"/>
    <lineage>
        <taxon>Eukaryota</taxon>
        <taxon>Fungi</taxon>
        <taxon>Dikarya</taxon>
        <taxon>Ascomycota</taxon>
        <taxon>Pezizomycotina</taxon>
        <taxon>Pezizomycetes</taxon>
        <taxon>Pezizales</taxon>
        <taxon>Discinaceae</taxon>
        <taxon>Discina</taxon>
    </lineage>
</organism>